<dbReference type="Pfam" id="PF12911">
    <property type="entry name" value="OppC_N"/>
    <property type="match status" value="1"/>
</dbReference>
<comment type="caution">
    <text evidence="2">The sequence shown here is derived from an EMBL/GenBank/DDBJ whole genome shotgun (WGS) entry which is preliminary data.</text>
</comment>
<dbReference type="EMBL" id="RBWW01000001">
    <property type="protein sequence ID" value="RKS81779.1"/>
    <property type="molecule type" value="Genomic_DNA"/>
</dbReference>
<name>A0A495R3I0_9EURY</name>
<dbReference type="GO" id="GO:0005886">
    <property type="term" value="C:plasma membrane"/>
    <property type="evidence" value="ECO:0007669"/>
    <property type="project" value="UniProtKB-SubCell"/>
</dbReference>
<proteinExistence type="predicted"/>
<evidence type="ECO:0000259" key="1">
    <source>
        <dbReference type="Pfam" id="PF12911"/>
    </source>
</evidence>
<gene>
    <name evidence="2" type="ORF">BDK61_1073</name>
</gene>
<accession>A0A495R3I0</accession>
<reference evidence="2 3" key="1">
    <citation type="submission" date="2018-10" db="EMBL/GenBank/DDBJ databases">
        <title>Genomic Encyclopedia of Archaeal and Bacterial Type Strains, Phase II (KMG-II): from individual species to whole genera.</title>
        <authorList>
            <person name="Goeker M."/>
        </authorList>
    </citation>
    <scope>NUCLEOTIDE SEQUENCE [LARGE SCALE GENOMIC DNA]</scope>
    <source>
        <strain evidence="2 3">DSM 11927</strain>
    </source>
</reference>
<protein>
    <submittedName>
        <fullName evidence="2">Oligopeptide transport permease C-like protein</fullName>
    </submittedName>
</protein>
<dbReference type="InterPro" id="IPR025966">
    <property type="entry name" value="OppC_N"/>
</dbReference>
<keyword evidence="3" id="KW-1185">Reference proteome</keyword>
<feature type="domain" description="Oligopeptide transport permease C-like N-terminal" evidence="1">
    <location>
        <begin position="37"/>
        <end position="63"/>
    </location>
</feature>
<evidence type="ECO:0000313" key="3">
    <source>
        <dbReference type="Proteomes" id="UP000268233"/>
    </source>
</evidence>
<dbReference type="Proteomes" id="UP000268233">
    <property type="component" value="Unassembled WGS sequence"/>
</dbReference>
<organism evidence="2 3">
    <name type="scientific">Haloarcula quadrata</name>
    <dbReference type="NCBI Taxonomy" id="182779"/>
    <lineage>
        <taxon>Archaea</taxon>
        <taxon>Methanobacteriati</taxon>
        <taxon>Methanobacteriota</taxon>
        <taxon>Stenosarchaea group</taxon>
        <taxon>Halobacteria</taxon>
        <taxon>Halobacteriales</taxon>
        <taxon>Haloarculaceae</taxon>
        <taxon>Haloarcula</taxon>
    </lineage>
</organism>
<sequence>MSTDRGRIRITGFDADRVESREPLSDWTEQRGTETESRWGRAWREFRDNRSAMLGLYTVALMSVS</sequence>
<dbReference type="AlphaFoldDB" id="A0A495R3I0"/>
<evidence type="ECO:0000313" key="2">
    <source>
        <dbReference type="EMBL" id="RKS81779.1"/>
    </source>
</evidence>